<protein>
    <submittedName>
        <fullName evidence="1">Uncharacterized protein</fullName>
    </submittedName>
</protein>
<comment type="caution">
    <text evidence="1">The sequence shown here is derived from an EMBL/GenBank/DDBJ whole genome shotgun (WGS) entry which is preliminary data.</text>
</comment>
<sequence length="160" mass="17708">MFGERPFRRPRSMAAKAATFTRHPWEAASACCVARRRDAGDKGQPEGEGAAEVAPEVGSFNAATLVPEPAGLQSFSSFTFSPGRAEQEAGHPLVPSAPSHKSWIKRLDNTLAAWERSPSHLEVGILSRREDLDEKMAHEERRSRRSRNVATKLLDCFRLP</sequence>
<organism evidence="1 2">
    <name type="scientific">Polarella glacialis</name>
    <name type="common">Dinoflagellate</name>
    <dbReference type="NCBI Taxonomy" id="89957"/>
    <lineage>
        <taxon>Eukaryota</taxon>
        <taxon>Sar</taxon>
        <taxon>Alveolata</taxon>
        <taxon>Dinophyceae</taxon>
        <taxon>Suessiales</taxon>
        <taxon>Suessiaceae</taxon>
        <taxon>Polarella</taxon>
    </lineage>
</organism>
<accession>A0A813EIW3</accession>
<dbReference type="AlphaFoldDB" id="A0A813EIW3"/>
<keyword evidence="2" id="KW-1185">Reference proteome</keyword>
<dbReference type="Proteomes" id="UP000654075">
    <property type="component" value="Unassembled WGS sequence"/>
</dbReference>
<reference evidence="1" key="1">
    <citation type="submission" date="2021-02" db="EMBL/GenBank/DDBJ databases">
        <authorList>
            <person name="Dougan E. K."/>
            <person name="Rhodes N."/>
            <person name="Thang M."/>
            <person name="Chan C."/>
        </authorList>
    </citation>
    <scope>NUCLEOTIDE SEQUENCE</scope>
</reference>
<proteinExistence type="predicted"/>
<evidence type="ECO:0000313" key="2">
    <source>
        <dbReference type="Proteomes" id="UP000654075"/>
    </source>
</evidence>
<evidence type="ECO:0000313" key="1">
    <source>
        <dbReference type="EMBL" id="CAE8598856.1"/>
    </source>
</evidence>
<gene>
    <name evidence="1" type="ORF">PGLA1383_LOCUS17255</name>
</gene>
<name>A0A813EIW3_POLGL</name>
<dbReference type="EMBL" id="CAJNNV010010632">
    <property type="protein sequence ID" value="CAE8598856.1"/>
    <property type="molecule type" value="Genomic_DNA"/>
</dbReference>